<organism evidence="4 5">
    <name type="scientific">Nocardia beijingensis</name>
    <dbReference type="NCBI Taxonomy" id="95162"/>
    <lineage>
        <taxon>Bacteria</taxon>
        <taxon>Bacillati</taxon>
        <taxon>Actinomycetota</taxon>
        <taxon>Actinomycetes</taxon>
        <taxon>Mycobacteriales</taxon>
        <taxon>Nocardiaceae</taxon>
        <taxon>Nocardia</taxon>
    </lineage>
</organism>
<dbReference type="SMART" id="SM00554">
    <property type="entry name" value="FAS1"/>
    <property type="match status" value="1"/>
</dbReference>
<sequence length="222" mass="21719">MRNAKRTLLLATAVTAAVLGASACSDDNDTSSTASTVGSAVKSSTSATASPSPTGTPVSAPVGPGCAAYAQQVPTGPGSVTGMATEPVSVAASNNPMLTTLVAAASGQLNPQVNLVGTLDGGQFTVFAPVDAAFAKVDPATIETLKTDSPALTKLLTYHVVPGRVGPGDIAGDHKTVEGSTVTVTGSGDNLKVADANVICGGLQTANATVYLIDGVLTPPAA</sequence>
<gene>
    <name evidence="4" type="ORF">ACH47G_14735</name>
</gene>
<dbReference type="Pfam" id="PF02469">
    <property type="entry name" value="Fasciclin"/>
    <property type="match status" value="1"/>
</dbReference>
<evidence type="ECO:0000256" key="1">
    <source>
        <dbReference type="SAM" id="MobiDB-lite"/>
    </source>
</evidence>
<evidence type="ECO:0000259" key="3">
    <source>
        <dbReference type="PROSITE" id="PS50213"/>
    </source>
</evidence>
<name>A0ABW7WFG8_9NOCA</name>
<proteinExistence type="predicted"/>
<protein>
    <submittedName>
        <fullName evidence="4">Fasciclin domain-containing protein</fullName>
    </submittedName>
</protein>
<evidence type="ECO:0000313" key="5">
    <source>
        <dbReference type="Proteomes" id="UP001611450"/>
    </source>
</evidence>
<dbReference type="InterPro" id="IPR050904">
    <property type="entry name" value="Adhesion/Biosynth-related"/>
</dbReference>
<dbReference type="Proteomes" id="UP001611450">
    <property type="component" value="Unassembled WGS sequence"/>
</dbReference>
<feature type="region of interest" description="Disordered" evidence="1">
    <location>
        <begin position="24"/>
        <end position="59"/>
    </location>
</feature>
<dbReference type="SUPFAM" id="SSF82153">
    <property type="entry name" value="FAS1 domain"/>
    <property type="match status" value="1"/>
</dbReference>
<dbReference type="PANTHER" id="PTHR10900:SF77">
    <property type="entry name" value="FI19380P1"/>
    <property type="match status" value="1"/>
</dbReference>
<dbReference type="Gene3D" id="2.30.180.10">
    <property type="entry name" value="FAS1 domain"/>
    <property type="match status" value="1"/>
</dbReference>
<reference evidence="4 5" key="1">
    <citation type="submission" date="2024-10" db="EMBL/GenBank/DDBJ databases">
        <title>The Natural Products Discovery Center: Release of the First 8490 Sequenced Strains for Exploring Actinobacteria Biosynthetic Diversity.</title>
        <authorList>
            <person name="Kalkreuter E."/>
            <person name="Kautsar S.A."/>
            <person name="Yang D."/>
            <person name="Bader C.D."/>
            <person name="Teijaro C.N."/>
            <person name="Fluegel L."/>
            <person name="Davis C.M."/>
            <person name="Simpson J.R."/>
            <person name="Lauterbach L."/>
            <person name="Steele A.D."/>
            <person name="Gui C."/>
            <person name="Meng S."/>
            <person name="Li G."/>
            <person name="Viehrig K."/>
            <person name="Ye F."/>
            <person name="Su P."/>
            <person name="Kiefer A.F."/>
            <person name="Nichols A."/>
            <person name="Cepeda A.J."/>
            <person name="Yan W."/>
            <person name="Fan B."/>
            <person name="Jiang Y."/>
            <person name="Adhikari A."/>
            <person name="Zheng C.-J."/>
            <person name="Schuster L."/>
            <person name="Cowan T.M."/>
            <person name="Smanski M.J."/>
            <person name="Chevrette M.G."/>
            <person name="De Carvalho L.P.S."/>
            <person name="Shen B."/>
        </authorList>
    </citation>
    <scope>NUCLEOTIDE SEQUENCE [LARGE SCALE GENOMIC DNA]</scope>
    <source>
        <strain evidence="4 5">NPDC019626</strain>
    </source>
</reference>
<dbReference type="InterPro" id="IPR036378">
    <property type="entry name" value="FAS1_dom_sf"/>
</dbReference>
<feature type="chain" id="PRO_5045459660" evidence="2">
    <location>
        <begin position="24"/>
        <end position="222"/>
    </location>
</feature>
<keyword evidence="2" id="KW-0732">Signal</keyword>
<keyword evidence="5" id="KW-1185">Reference proteome</keyword>
<dbReference type="EMBL" id="JBIRXV010000002">
    <property type="protein sequence ID" value="MFI2321738.1"/>
    <property type="molecule type" value="Genomic_DNA"/>
</dbReference>
<dbReference type="PANTHER" id="PTHR10900">
    <property type="entry name" value="PERIOSTIN-RELATED"/>
    <property type="match status" value="1"/>
</dbReference>
<dbReference type="PROSITE" id="PS51257">
    <property type="entry name" value="PROKAR_LIPOPROTEIN"/>
    <property type="match status" value="1"/>
</dbReference>
<evidence type="ECO:0000313" key="4">
    <source>
        <dbReference type="EMBL" id="MFI2321738.1"/>
    </source>
</evidence>
<dbReference type="RefSeq" id="WP_396947607.1">
    <property type="nucleotide sequence ID" value="NZ_JBIRXV010000002.1"/>
</dbReference>
<evidence type="ECO:0000256" key="2">
    <source>
        <dbReference type="SAM" id="SignalP"/>
    </source>
</evidence>
<feature type="signal peptide" evidence="2">
    <location>
        <begin position="1"/>
        <end position="23"/>
    </location>
</feature>
<dbReference type="InterPro" id="IPR000782">
    <property type="entry name" value="FAS1_domain"/>
</dbReference>
<feature type="domain" description="FAS1" evidence="3">
    <location>
        <begin position="85"/>
        <end position="217"/>
    </location>
</feature>
<comment type="caution">
    <text evidence="4">The sequence shown here is derived from an EMBL/GenBank/DDBJ whole genome shotgun (WGS) entry which is preliminary data.</text>
</comment>
<accession>A0ABW7WFG8</accession>
<dbReference type="PROSITE" id="PS50213">
    <property type="entry name" value="FAS1"/>
    <property type="match status" value="1"/>
</dbReference>